<reference evidence="7" key="1">
    <citation type="submission" date="2020-05" db="EMBL/GenBank/DDBJ databases">
        <authorList>
            <person name="Chiriac C."/>
            <person name="Salcher M."/>
            <person name="Ghai R."/>
            <person name="Kavagutti S V."/>
        </authorList>
    </citation>
    <scope>NUCLEOTIDE SEQUENCE</scope>
</reference>
<evidence type="ECO:0000256" key="1">
    <source>
        <dbReference type="ARBA" id="ARBA00022737"/>
    </source>
</evidence>
<dbReference type="EMBL" id="LR798243">
    <property type="protein sequence ID" value="CAB5215117.1"/>
    <property type="molecule type" value="Genomic_DNA"/>
</dbReference>
<dbReference type="GO" id="GO:0008233">
    <property type="term" value="F:peptidase activity"/>
    <property type="evidence" value="ECO:0007669"/>
    <property type="project" value="UniProtKB-KW"/>
</dbReference>
<dbReference type="SUPFAM" id="SSF52540">
    <property type="entry name" value="P-loop containing nucleoside triphosphate hydrolases"/>
    <property type="match status" value="2"/>
</dbReference>
<evidence type="ECO:0000256" key="4">
    <source>
        <dbReference type="ARBA" id="ARBA00023186"/>
    </source>
</evidence>
<proteinExistence type="predicted"/>
<organism evidence="7">
    <name type="scientific">uncultured Caudovirales phage</name>
    <dbReference type="NCBI Taxonomy" id="2100421"/>
    <lineage>
        <taxon>Viruses</taxon>
        <taxon>Duplodnaviria</taxon>
        <taxon>Heunggongvirae</taxon>
        <taxon>Uroviricota</taxon>
        <taxon>Caudoviricetes</taxon>
        <taxon>Peduoviridae</taxon>
        <taxon>Maltschvirus</taxon>
        <taxon>Maltschvirus maltsch</taxon>
    </lineage>
</organism>
<dbReference type="InterPro" id="IPR028299">
    <property type="entry name" value="ClpA/B_CS2"/>
</dbReference>
<protein>
    <submittedName>
        <fullName evidence="7">ATP-dependent Clp protease ATP-binding subunit</fullName>
    </submittedName>
</protein>
<dbReference type="GO" id="GO:0006508">
    <property type="term" value="P:proteolysis"/>
    <property type="evidence" value="ECO:0007669"/>
    <property type="project" value="UniProtKB-KW"/>
</dbReference>
<dbReference type="InterPro" id="IPR004176">
    <property type="entry name" value="Clp_R_N"/>
</dbReference>
<dbReference type="Pfam" id="PF02861">
    <property type="entry name" value="Clp_N"/>
    <property type="match status" value="1"/>
</dbReference>
<feature type="domain" description="AAA+ ATPase" evidence="5">
    <location>
        <begin position="477"/>
        <end position="649"/>
    </location>
</feature>
<dbReference type="CDD" id="cd19499">
    <property type="entry name" value="RecA-like_ClpB_Hsp104-like"/>
    <property type="match status" value="1"/>
</dbReference>
<dbReference type="SMART" id="SM00382">
    <property type="entry name" value="AAA"/>
    <property type="match status" value="2"/>
</dbReference>
<dbReference type="SMART" id="SM01086">
    <property type="entry name" value="ClpB_D2-small"/>
    <property type="match status" value="1"/>
</dbReference>
<dbReference type="Pfam" id="PF17871">
    <property type="entry name" value="AAA_lid_9"/>
    <property type="match status" value="1"/>
</dbReference>
<evidence type="ECO:0000256" key="3">
    <source>
        <dbReference type="ARBA" id="ARBA00022840"/>
    </source>
</evidence>
<dbReference type="Pfam" id="PF00004">
    <property type="entry name" value="AAA"/>
    <property type="match status" value="1"/>
</dbReference>
<evidence type="ECO:0000259" key="5">
    <source>
        <dbReference type="SMART" id="SM00382"/>
    </source>
</evidence>
<accession>A0A6J7WKV6</accession>
<dbReference type="Gene3D" id="1.10.8.60">
    <property type="match status" value="2"/>
</dbReference>
<evidence type="ECO:0000259" key="6">
    <source>
        <dbReference type="SMART" id="SM01086"/>
    </source>
</evidence>
<dbReference type="PANTHER" id="PTHR11638:SF111">
    <property type="entry name" value="ATP-DEPENDENT CLP PROTEASE ATP-BINDING SUBUNIT CLPA"/>
    <property type="match status" value="1"/>
</dbReference>
<dbReference type="PRINTS" id="PR00300">
    <property type="entry name" value="CLPPROTEASEA"/>
</dbReference>
<dbReference type="Gene3D" id="3.40.50.300">
    <property type="entry name" value="P-loop containing nucleotide triphosphate hydrolases"/>
    <property type="match status" value="2"/>
</dbReference>
<dbReference type="Pfam" id="PF10431">
    <property type="entry name" value="ClpB_D2-small"/>
    <property type="match status" value="1"/>
</dbReference>
<feature type="domain" description="AAA+ ATPase" evidence="5">
    <location>
        <begin position="199"/>
        <end position="344"/>
    </location>
</feature>
<gene>
    <name evidence="7" type="ORF">UFOVP190_402</name>
</gene>
<feature type="domain" description="Clp ATPase C-terminal" evidence="6">
    <location>
        <begin position="648"/>
        <end position="737"/>
    </location>
</feature>
<dbReference type="Gene3D" id="1.10.1780.10">
    <property type="entry name" value="Clp, N-terminal domain"/>
    <property type="match status" value="1"/>
</dbReference>
<dbReference type="InterPro" id="IPR027417">
    <property type="entry name" value="P-loop_NTPase"/>
</dbReference>
<dbReference type="Pfam" id="PF07724">
    <property type="entry name" value="AAA_2"/>
    <property type="match status" value="1"/>
</dbReference>
<dbReference type="InterPro" id="IPR003593">
    <property type="entry name" value="AAA+_ATPase"/>
</dbReference>
<dbReference type="InterPro" id="IPR041546">
    <property type="entry name" value="ClpA/ClpB_AAA_lid"/>
</dbReference>
<dbReference type="PROSITE" id="PS00871">
    <property type="entry name" value="CLPAB_2"/>
    <property type="match status" value="1"/>
</dbReference>
<dbReference type="SUPFAM" id="SSF81923">
    <property type="entry name" value="Double Clp-N motif"/>
    <property type="match status" value="1"/>
</dbReference>
<sequence length="763" mass="84846">MIQHNPEIETVIANATDTARRYNHEYVTLEHLTYGLVTFKPFHDLLAAFGIDTVGLIGDIEEYLQKQTYIVSTEEDHVPKKTHSLERVFNRAFTQVLFSGRHHVQIIDIFLSIANESNSHSSYFFIKYGLERSQIVEFYNDHYVESKQRRGGTASARADEILREYCENLNVQAKEGRIDPVVGREFELDEIAQVLAKRNKSNVLMVGDAGVGKTAIAEGLARNIIEGNVPEYLKDYVVFNLDIGSLLAGSKYRGEFEEKFKDVISALSSKGKCILFIDEAHQMRGAGSGSNSSVDFANMIKPALTKGNIKVLASTTWEEYTQSFEKDRALMRRFCRMTIEEPTPATAKEILRGLREYFEKFHNGEISDEAIDSAVDLSVRYQPDKRLPDKAIDLIDTAAAKLKINAVDWTVRKSHIVDIISKFTKIPAEQIGSESTKSLVSLEDTVKAKLYGQDAVVDTVLEKIYVARAGLKSMNKPIGNFLFLGPTGTGKTELAKLLAEGMGMKLIRYDMSEYQEKHAAAKLIGAPPGYVGYDDSNLGGGLLISDVEKNPNCVILFDEVEKAHPDVTNILLQLMDEGTVTSSNGKKADARNAIIILTSNLGASAGEQNNIGFGRGLQKSGEDDKAVKDFFKPEFRNRLDGICKFNKLDETSIKKIVAKFINEVNDLLSEKSIKIRLTEAAVDHLAQVGYDSKMGARPLGRKINDLIKVPLSKKILFESIPTNTVIEVDWAEDKFEFTAVDTFTANVPTVDKDGYIVLASVQS</sequence>
<dbReference type="GO" id="GO:0016887">
    <property type="term" value="F:ATP hydrolysis activity"/>
    <property type="evidence" value="ECO:0007669"/>
    <property type="project" value="InterPro"/>
</dbReference>
<keyword evidence="2" id="KW-0547">Nucleotide-binding</keyword>
<dbReference type="GO" id="GO:0034605">
    <property type="term" value="P:cellular response to heat"/>
    <property type="evidence" value="ECO:0007669"/>
    <property type="project" value="TreeGrafter"/>
</dbReference>
<keyword evidence="4" id="KW-0143">Chaperone</keyword>
<dbReference type="InterPro" id="IPR003959">
    <property type="entry name" value="ATPase_AAA_core"/>
</dbReference>
<keyword evidence="3 7" id="KW-0067">ATP-binding</keyword>
<keyword evidence="1" id="KW-0677">Repeat</keyword>
<dbReference type="InterPro" id="IPR001270">
    <property type="entry name" value="ClpA/B"/>
</dbReference>
<keyword evidence="7" id="KW-0645">Protease</keyword>
<evidence type="ECO:0000256" key="2">
    <source>
        <dbReference type="ARBA" id="ARBA00022741"/>
    </source>
</evidence>
<dbReference type="GO" id="GO:0005524">
    <property type="term" value="F:ATP binding"/>
    <property type="evidence" value="ECO:0007669"/>
    <property type="project" value="UniProtKB-KW"/>
</dbReference>
<dbReference type="InterPro" id="IPR019489">
    <property type="entry name" value="Clp_ATPase_C"/>
</dbReference>
<keyword evidence="7" id="KW-0378">Hydrolase</keyword>
<name>A0A6J7WKV6_9CAUD</name>
<dbReference type="CDD" id="cd00009">
    <property type="entry name" value="AAA"/>
    <property type="match status" value="1"/>
</dbReference>
<dbReference type="InterPro" id="IPR036628">
    <property type="entry name" value="Clp_N_dom_sf"/>
</dbReference>
<dbReference type="PANTHER" id="PTHR11638">
    <property type="entry name" value="ATP-DEPENDENT CLP PROTEASE"/>
    <property type="match status" value="1"/>
</dbReference>
<evidence type="ECO:0000313" key="7">
    <source>
        <dbReference type="EMBL" id="CAB5215117.1"/>
    </source>
</evidence>
<dbReference type="InterPro" id="IPR050130">
    <property type="entry name" value="ClpA_ClpB"/>
</dbReference>